<feature type="region of interest" description="Disordered" evidence="1">
    <location>
        <begin position="43"/>
        <end position="69"/>
    </location>
</feature>
<evidence type="ECO:0000313" key="4">
    <source>
        <dbReference type="Proteomes" id="UP000244880"/>
    </source>
</evidence>
<sequence length="69" mass="6937">MSDYTNSNISRSEGISAKGLLVAVLVLAAFIFVLSFIGSSTVPEGEEGAAPATLESAPVVDPAAPAVTE</sequence>
<reference evidence="3 4" key="1">
    <citation type="submission" date="2018-03" db="EMBL/GenBank/DDBJ databases">
        <authorList>
            <person name="Keele B.F."/>
        </authorList>
    </citation>
    <scope>NUCLEOTIDE SEQUENCE [LARGE SCALE GENOMIC DNA]</scope>
    <source>
        <strain evidence="3 4">CECT 8599</strain>
    </source>
</reference>
<keyword evidence="2" id="KW-0472">Membrane</keyword>
<name>A0A2R8BCI2_9RHOB</name>
<feature type="transmembrane region" description="Helical" evidence="2">
    <location>
        <begin position="20"/>
        <end position="38"/>
    </location>
</feature>
<protein>
    <submittedName>
        <fullName evidence="3">Uncharacterized protein</fullName>
    </submittedName>
</protein>
<dbReference type="AlphaFoldDB" id="A0A2R8BCI2"/>
<evidence type="ECO:0000256" key="2">
    <source>
        <dbReference type="SAM" id="Phobius"/>
    </source>
</evidence>
<evidence type="ECO:0000256" key="1">
    <source>
        <dbReference type="SAM" id="MobiDB-lite"/>
    </source>
</evidence>
<dbReference type="Proteomes" id="UP000244880">
    <property type="component" value="Unassembled WGS sequence"/>
</dbReference>
<proteinExistence type="predicted"/>
<dbReference type="EMBL" id="OMOR01000001">
    <property type="protein sequence ID" value="SPH20780.1"/>
    <property type="molecule type" value="Genomic_DNA"/>
</dbReference>
<organism evidence="3 4">
    <name type="scientific">Ascidiaceihabitans donghaensis</name>
    <dbReference type="NCBI Taxonomy" id="1510460"/>
    <lineage>
        <taxon>Bacteria</taxon>
        <taxon>Pseudomonadati</taxon>
        <taxon>Pseudomonadota</taxon>
        <taxon>Alphaproteobacteria</taxon>
        <taxon>Rhodobacterales</taxon>
        <taxon>Paracoccaceae</taxon>
        <taxon>Ascidiaceihabitans</taxon>
    </lineage>
</organism>
<keyword evidence="2" id="KW-0812">Transmembrane</keyword>
<evidence type="ECO:0000313" key="3">
    <source>
        <dbReference type="EMBL" id="SPH20780.1"/>
    </source>
</evidence>
<feature type="compositionally biased region" description="Low complexity" evidence="1">
    <location>
        <begin position="57"/>
        <end position="69"/>
    </location>
</feature>
<keyword evidence="2" id="KW-1133">Transmembrane helix</keyword>
<keyword evidence="4" id="KW-1185">Reference proteome</keyword>
<accession>A0A2R8BCI2</accession>
<gene>
    <name evidence="3" type="ORF">ASD8599_01521</name>
</gene>
<dbReference type="RefSeq" id="WP_108827938.1">
    <property type="nucleotide sequence ID" value="NZ_OMOR01000001.1"/>
</dbReference>